<keyword evidence="1" id="KW-0472">Membrane</keyword>
<feature type="transmembrane region" description="Helical" evidence="1">
    <location>
        <begin position="12"/>
        <end position="33"/>
    </location>
</feature>
<evidence type="ECO:0000256" key="1">
    <source>
        <dbReference type="SAM" id="Phobius"/>
    </source>
</evidence>
<evidence type="ECO:0000313" key="5">
    <source>
        <dbReference type="Proteomes" id="UP001606305"/>
    </source>
</evidence>
<comment type="caution">
    <text evidence="4">The sequence shown here is derived from an EMBL/GenBank/DDBJ whole genome shotgun (WGS) entry which is preliminary data.</text>
</comment>
<keyword evidence="5" id="KW-1185">Reference proteome</keyword>
<keyword evidence="4" id="KW-0378">Hydrolase</keyword>
<protein>
    <submittedName>
        <fullName evidence="4">Alpha/beta hydrolase</fullName>
    </submittedName>
</protein>
<dbReference type="Pfam" id="PF00326">
    <property type="entry name" value="Peptidase_S9"/>
    <property type="match status" value="1"/>
</dbReference>
<dbReference type="GO" id="GO:0016787">
    <property type="term" value="F:hydrolase activity"/>
    <property type="evidence" value="ECO:0007669"/>
    <property type="project" value="UniProtKB-KW"/>
</dbReference>
<dbReference type="InterPro" id="IPR029058">
    <property type="entry name" value="AB_hydrolase_fold"/>
</dbReference>
<dbReference type="Gene3D" id="3.40.50.1820">
    <property type="entry name" value="alpha/beta hydrolase"/>
    <property type="match status" value="1"/>
</dbReference>
<dbReference type="Proteomes" id="UP001606305">
    <property type="component" value="Unassembled WGS sequence"/>
</dbReference>
<dbReference type="SUPFAM" id="SSF53474">
    <property type="entry name" value="alpha/beta-Hydrolases"/>
    <property type="match status" value="1"/>
</dbReference>
<dbReference type="EMBL" id="JBIGIA010000017">
    <property type="protein sequence ID" value="MFG6458973.1"/>
    <property type="molecule type" value="Genomic_DNA"/>
</dbReference>
<accession>A0ABW7GAK2</accession>
<evidence type="ECO:0000259" key="2">
    <source>
        <dbReference type="Pfam" id="PF00326"/>
    </source>
</evidence>
<sequence>MLLPASVPAWAWPLLATGVLAVAAVVLQGRLLFGRTWRIRRTDPGPAGARRHSHAQWLQRPGGVRLQGWLTVPVGGAAPRRLLLWLGGRNEHVAWTPDLAGWLPDDCALLAFNYRGLGRSTGWPSEAACVADAEACAAWGLAQLGLPPTALHLAGRSLGTGVAMQLAARLATAGRPAAGLVLITPLKSLRAVLRRHPVFAWLTPWLRSPLDSMAAARALRGEVLVLLAEHDRQVPHAHSLALADALRRAGARVTVHRLPGTNHRSLARTPTAMACLGGWLAARALASRA</sequence>
<dbReference type="Pfam" id="PF12146">
    <property type="entry name" value="Hydrolase_4"/>
    <property type="match status" value="1"/>
</dbReference>
<evidence type="ECO:0000259" key="3">
    <source>
        <dbReference type="Pfam" id="PF12146"/>
    </source>
</evidence>
<feature type="domain" description="Peptidase S9 prolyl oligopeptidase catalytic" evidence="2">
    <location>
        <begin position="208"/>
        <end position="266"/>
    </location>
</feature>
<keyword evidence="1" id="KW-1133">Transmembrane helix</keyword>
<gene>
    <name evidence="4" type="ORF">ACG00X_19220</name>
</gene>
<dbReference type="InterPro" id="IPR022742">
    <property type="entry name" value="Hydrolase_4"/>
</dbReference>
<dbReference type="InterPro" id="IPR001375">
    <property type="entry name" value="Peptidase_S9_cat"/>
</dbReference>
<dbReference type="PANTHER" id="PTHR12277">
    <property type="entry name" value="ALPHA/BETA HYDROLASE DOMAIN-CONTAINING PROTEIN"/>
    <property type="match status" value="1"/>
</dbReference>
<name>A0ABW7GAK2_9BURK</name>
<feature type="domain" description="Serine aminopeptidase S33" evidence="3">
    <location>
        <begin position="78"/>
        <end position="207"/>
    </location>
</feature>
<evidence type="ECO:0000313" key="4">
    <source>
        <dbReference type="EMBL" id="MFG6458973.1"/>
    </source>
</evidence>
<organism evidence="4 5">
    <name type="scientific">Pelomonas nitida</name>
    <dbReference type="NCBI Taxonomy" id="3299027"/>
    <lineage>
        <taxon>Bacteria</taxon>
        <taxon>Pseudomonadati</taxon>
        <taxon>Pseudomonadota</taxon>
        <taxon>Betaproteobacteria</taxon>
        <taxon>Burkholderiales</taxon>
        <taxon>Sphaerotilaceae</taxon>
        <taxon>Roseateles</taxon>
    </lineage>
</organism>
<dbReference type="RefSeq" id="WP_394490486.1">
    <property type="nucleotide sequence ID" value="NZ_JBIGIA010000017.1"/>
</dbReference>
<reference evidence="4 5" key="1">
    <citation type="submission" date="2024-09" db="EMBL/GenBank/DDBJ databases">
        <title>Novel species of the genus Pelomonas and Roseateles isolated from streams.</title>
        <authorList>
            <person name="Lu H."/>
        </authorList>
    </citation>
    <scope>NUCLEOTIDE SEQUENCE [LARGE SCALE GENOMIC DNA]</scope>
    <source>
        <strain evidence="4 5">BYS96W</strain>
    </source>
</reference>
<proteinExistence type="predicted"/>
<keyword evidence="1" id="KW-0812">Transmembrane</keyword>